<feature type="transmembrane region" description="Helical" evidence="1">
    <location>
        <begin position="476"/>
        <end position="498"/>
    </location>
</feature>
<keyword evidence="3" id="KW-0808">Transferase</keyword>
<gene>
    <name evidence="3" type="ORF">CAMGR0001_0402</name>
</gene>
<dbReference type="GO" id="GO:0016747">
    <property type="term" value="F:acyltransferase activity, transferring groups other than amino-acyl groups"/>
    <property type="evidence" value="ECO:0007669"/>
    <property type="project" value="InterPro"/>
</dbReference>
<dbReference type="InterPro" id="IPR002656">
    <property type="entry name" value="Acyl_transf_3_dom"/>
</dbReference>
<dbReference type="eggNOG" id="COG1835">
    <property type="taxonomic scope" value="Bacteria"/>
</dbReference>
<dbReference type="OrthoDB" id="5501619at2"/>
<feature type="domain" description="Acyltransferase 3" evidence="2">
    <location>
        <begin position="243"/>
        <end position="597"/>
    </location>
</feature>
<accession>C8PHF7</accession>
<feature type="transmembrane region" description="Helical" evidence="1">
    <location>
        <begin position="288"/>
        <end position="307"/>
    </location>
</feature>
<dbReference type="Proteomes" id="UP000005709">
    <property type="component" value="Unassembled WGS sequence"/>
</dbReference>
<feature type="transmembrane region" description="Helical" evidence="1">
    <location>
        <begin position="443"/>
        <end position="464"/>
    </location>
</feature>
<keyword evidence="3" id="KW-0012">Acyltransferase</keyword>
<dbReference type="EMBL" id="ACYG01000024">
    <property type="protein sequence ID" value="EEV17571.1"/>
    <property type="molecule type" value="Genomic_DNA"/>
</dbReference>
<protein>
    <submittedName>
        <fullName evidence="3">Acyltransferase</fullName>
    </submittedName>
</protein>
<dbReference type="PANTHER" id="PTHR23028">
    <property type="entry name" value="ACETYLTRANSFERASE"/>
    <property type="match status" value="1"/>
</dbReference>
<sequence>MSLLIAEDFLMCIRRNNIFFILLFILVISISSITAGYKTINQKLNIFFSTFYQPSFDSLNNNENVFFRTDISFKLDKMINGYENLFQTSDYNDGLRIEFNGKNVYLLFSDIEGKLFGILISADIQLNQIYKLRVTYINHKIYIILNGKNIINDFTNAYPKFNNIKFRKGFDDSREFKSGNILSSHFILTNLSSYDFSFFIIMLLIIAIFADIRFILSNIDKNNIPNLSKDYIYNKNIYNKLLLLRTIAWAMVFIIHGYIIFYNSKVNENLHKIFLGDIDLTFLKYPSAWGGVWIFFVLSGFLMGKAFITKRYSYSSSGILQFYINRILQICPVYYFCIFTLAIFTYPEIFQPENIKSLIRVATFTNDSLLNINVDGALWSLSTEIQFYILAPFLVLFIVFLSDKIGLNKVLFLVIIFGIIERFTLFKISYNGLVDFEFWDRCIYKPLYCNIDLFLFGILANLYIDSISKKYKFKCIGFFIGIILTLLLFFNFFLGYYTFNTHIKFYAEKFIYLLPTFTALMTFLLIVLIEYKDILFNIKNNKSVLHYFGIMTFVIYVWHEPILFKVHQIIDQYHLGIGLNLFIGLCYCLFFGFLSYIFIEKPMSSYKRKGV</sequence>
<keyword evidence="1" id="KW-0472">Membrane</keyword>
<feature type="transmembrane region" description="Helical" evidence="1">
    <location>
        <begin position="196"/>
        <end position="216"/>
    </location>
</feature>
<reference evidence="3 4" key="1">
    <citation type="submission" date="2009-07" db="EMBL/GenBank/DDBJ databases">
        <authorList>
            <person name="Madupu R."/>
            <person name="Sebastian Y."/>
            <person name="Durkin A.S."/>
            <person name="Torralba M."/>
            <person name="Methe B."/>
            <person name="Sutton G.G."/>
            <person name="Strausberg R.L."/>
            <person name="Nelson K.E."/>
        </authorList>
    </citation>
    <scope>NUCLEOTIDE SEQUENCE [LARGE SCALE GENOMIC DNA]</scope>
    <source>
        <strain evidence="3 4">RM3268</strain>
    </source>
</reference>
<dbReference type="GO" id="GO:0016020">
    <property type="term" value="C:membrane"/>
    <property type="evidence" value="ECO:0007669"/>
    <property type="project" value="TreeGrafter"/>
</dbReference>
<feature type="transmembrane region" description="Helical" evidence="1">
    <location>
        <begin position="385"/>
        <end position="403"/>
    </location>
</feature>
<dbReference type="RefSeq" id="WP_005871079.1">
    <property type="nucleotide sequence ID" value="NZ_ACYG01000024.1"/>
</dbReference>
<name>C8PHF7_9BACT</name>
<organism evidence="3 4">
    <name type="scientific">Campylobacter gracilis RM3268</name>
    <dbReference type="NCBI Taxonomy" id="553220"/>
    <lineage>
        <taxon>Bacteria</taxon>
        <taxon>Pseudomonadati</taxon>
        <taxon>Campylobacterota</taxon>
        <taxon>Epsilonproteobacteria</taxon>
        <taxon>Campylobacterales</taxon>
        <taxon>Campylobacteraceae</taxon>
        <taxon>Campylobacter</taxon>
    </lineage>
</organism>
<evidence type="ECO:0000313" key="4">
    <source>
        <dbReference type="Proteomes" id="UP000005709"/>
    </source>
</evidence>
<feature type="transmembrane region" description="Helical" evidence="1">
    <location>
        <begin position="237"/>
        <end position="261"/>
    </location>
</feature>
<dbReference type="GO" id="GO:0000271">
    <property type="term" value="P:polysaccharide biosynthetic process"/>
    <property type="evidence" value="ECO:0007669"/>
    <property type="project" value="TreeGrafter"/>
</dbReference>
<feature type="transmembrane region" description="Helical" evidence="1">
    <location>
        <begin position="410"/>
        <end position="431"/>
    </location>
</feature>
<feature type="transmembrane region" description="Helical" evidence="1">
    <location>
        <begin position="579"/>
        <end position="599"/>
    </location>
</feature>
<evidence type="ECO:0000259" key="2">
    <source>
        <dbReference type="Pfam" id="PF01757"/>
    </source>
</evidence>
<keyword evidence="1" id="KW-1133">Transmembrane helix</keyword>
<keyword evidence="4" id="KW-1185">Reference proteome</keyword>
<evidence type="ECO:0000256" key="1">
    <source>
        <dbReference type="SAM" id="Phobius"/>
    </source>
</evidence>
<evidence type="ECO:0000313" key="3">
    <source>
        <dbReference type="EMBL" id="EEV17571.1"/>
    </source>
</evidence>
<keyword evidence="1" id="KW-0812">Transmembrane</keyword>
<proteinExistence type="predicted"/>
<feature type="transmembrane region" description="Helical" evidence="1">
    <location>
        <begin position="543"/>
        <end position="559"/>
    </location>
</feature>
<dbReference type="PANTHER" id="PTHR23028:SF53">
    <property type="entry name" value="ACYL_TRANSF_3 DOMAIN-CONTAINING PROTEIN"/>
    <property type="match status" value="1"/>
</dbReference>
<dbReference type="Pfam" id="PF01757">
    <property type="entry name" value="Acyl_transf_3"/>
    <property type="match status" value="1"/>
</dbReference>
<dbReference type="AlphaFoldDB" id="C8PHF7"/>
<dbReference type="STRING" id="824.CGRAC_1916"/>
<feature type="transmembrane region" description="Helical" evidence="1">
    <location>
        <begin position="510"/>
        <end position="531"/>
    </location>
</feature>
<feature type="transmembrane region" description="Helical" evidence="1">
    <location>
        <begin position="327"/>
        <end position="346"/>
    </location>
</feature>
<comment type="caution">
    <text evidence="3">The sequence shown here is derived from an EMBL/GenBank/DDBJ whole genome shotgun (WGS) entry which is preliminary data.</text>
</comment>
<feature type="transmembrane region" description="Helical" evidence="1">
    <location>
        <begin position="18"/>
        <end position="37"/>
    </location>
</feature>
<dbReference type="InterPro" id="IPR050879">
    <property type="entry name" value="Acyltransferase_3"/>
</dbReference>